<gene>
    <name evidence="1" type="ORF">AAW51_0686</name>
</gene>
<reference evidence="1 2" key="1">
    <citation type="submission" date="2015-05" db="EMBL/GenBank/DDBJ databases">
        <authorList>
            <person name="Tang B."/>
            <person name="Yu Y."/>
        </authorList>
    </citation>
    <scope>NUCLEOTIDE SEQUENCE [LARGE SCALE GENOMIC DNA]</scope>
    <source>
        <strain evidence="1 2">DSM 7029</strain>
    </source>
</reference>
<evidence type="ECO:0000313" key="1">
    <source>
        <dbReference type="EMBL" id="AKJ27377.1"/>
    </source>
</evidence>
<evidence type="ECO:0000313" key="2">
    <source>
        <dbReference type="Proteomes" id="UP000035352"/>
    </source>
</evidence>
<accession>A0A0G3BDM2</accession>
<dbReference type="PATRIC" id="fig|413882.6.peg.725"/>
<dbReference type="KEGG" id="pbh:AAW51_0686"/>
<evidence type="ECO:0008006" key="3">
    <source>
        <dbReference type="Google" id="ProtNLM"/>
    </source>
</evidence>
<name>A0A0G3BDM2_9BURK</name>
<keyword evidence="2" id="KW-1185">Reference proteome</keyword>
<organism evidence="1 2">
    <name type="scientific">Caldimonas brevitalea</name>
    <dbReference type="NCBI Taxonomy" id="413882"/>
    <lineage>
        <taxon>Bacteria</taxon>
        <taxon>Pseudomonadati</taxon>
        <taxon>Pseudomonadota</taxon>
        <taxon>Betaproteobacteria</taxon>
        <taxon>Burkholderiales</taxon>
        <taxon>Sphaerotilaceae</taxon>
        <taxon>Caldimonas</taxon>
    </lineage>
</organism>
<dbReference type="Proteomes" id="UP000035352">
    <property type="component" value="Chromosome"/>
</dbReference>
<proteinExistence type="predicted"/>
<dbReference type="EMBL" id="CP011371">
    <property type="protein sequence ID" value="AKJ27377.1"/>
    <property type="molecule type" value="Genomic_DNA"/>
</dbReference>
<dbReference type="AlphaFoldDB" id="A0A0G3BDM2"/>
<sequence>MLHKALRAAPRRYRLPPMPADAQAAQAQGPASAIAYALDALHRARQQGRPPCPDLQALFTGALAALVQATMSPQQGDFTYQALVWRRQHQEVDTHVALVERSADDERSVRSTVDAVAHPGKLKRSAGDASRERLATLHAKAAAGDWTGLRQAIEAALAEPLDETQPLAATLHRLLANPALERLERGAALRREPSVQRYRALRERAGADAGSAVATARGQRAARQGNLSEAEAAQALVQIVDRLNQAVEGPPVFRLVRSLRTPGTLGETHRAKAEWDAAIVRELTETAAAEIVLLVEVKTSPAAASADWPRLRRGLESLAQARPGDLYDFPSPSGLVRVTGDSLRRLQAPGQHAVAPQVIYCCMAEQETHPSILSAQSKALLLAEPESLGYAGRVARGESPALEELAAVWEAVQASPRLRGMQLQYETAQAAREAMLHPADLLAAVEQYFAGTTRT</sequence>
<protein>
    <recommendedName>
        <fullName evidence="3">3-deoxy-D-arabino-heptulosonate 7-phosphate synthase</fullName>
    </recommendedName>
</protein>